<name>A0A367ZK34_9BACT</name>
<keyword evidence="2" id="KW-0812">Transmembrane</keyword>
<feature type="compositionally biased region" description="Low complexity" evidence="1">
    <location>
        <begin position="571"/>
        <end position="585"/>
    </location>
</feature>
<evidence type="ECO:0000313" key="4">
    <source>
        <dbReference type="Proteomes" id="UP000252355"/>
    </source>
</evidence>
<evidence type="ECO:0000256" key="1">
    <source>
        <dbReference type="SAM" id="MobiDB-lite"/>
    </source>
</evidence>
<feature type="transmembrane region" description="Helical" evidence="2">
    <location>
        <begin position="20"/>
        <end position="40"/>
    </location>
</feature>
<dbReference type="EMBL" id="QOQW01000027">
    <property type="protein sequence ID" value="RCK78099.1"/>
    <property type="molecule type" value="Genomic_DNA"/>
</dbReference>
<protein>
    <submittedName>
        <fullName evidence="3">Uncharacterized protein</fullName>
    </submittedName>
</protein>
<reference evidence="3 4" key="1">
    <citation type="submission" date="2018-05" db="EMBL/GenBank/DDBJ databases">
        <title>A metagenomic window into the 2 km-deep terrestrial subsurface aquifer revealed taxonomically and functionally diverse microbial community comprising novel uncultured bacterial lineages.</title>
        <authorList>
            <person name="Kadnikov V.V."/>
            <person name="Mardanov A.V."/>
            <person name="Beletsky A.V."/>
            <person name="Banks D."/>
            <person name="Pimenov N.V."/>
            <person name="Frank Y.A."/>
            <person name="Karnachuk O.V."/>
            <person name="Ravin N.V."/>
        </authorList>
    </citation>
    <scope>NUCLEOTIDE SEQUENCE [LARGE SCALE GENOMIC DNA]</scope>
    <source>
        <strain evidence="3">BY5</strain>
    </source>
</reference>
<evidence type="ECO:0000313" key="3">
    <source>
        <dbReference type="EMBL" id="RCK78099.1"/>
    </source>
</evidence>
<dbReference type="Proteomes" id="UP000252355">
    <property type="component" value="Unassembled WGS sequence"/>
</dbReference>
<accession>A0A367ZK34</accession>
<comment type="caution">
    <text evidence="3">The sequence shown here is derived from an EMBL/GenBank/DDBJ whole genome shotgun (WGS) entry which is preliminary data.</text>
</comment>
<dbReference type="AlphaFoldDB" id="A0A367ZK34"/>
<proteinExistence type="predicted"/>
<feature type="region of interest" description="Disordered" evidence="1">
    <location>
        <begin position="494"/>
        <end position="585"/>
    </location>
</feature>
<feature type="compositionally biased region" description="Pro residues" evidence="1">
    <location>
        <begin position="502"/>
        <end position="524"/>
    </location>
</feature>
<feature type="transmembrane region" description="Helical" evidence="2">
    <location>
        <begin position="121"/>
        <end position="145"/>
    </location>
</feature>
<organism evidence="3 4">
    <name type="scientific">Candidatus Ozemobacter sibiricus</name>
    <dbReference type="NCBI Taxonomy" id="2268124"/>
    <lineage>
        <taxon>Bacteria</taxon>
        <taxon>Candidatus Ozemobacteria</taxon>
        <taxon>Candidatus Ozemobacterales</taxon>
        <taxon>Candidatus Ozemobacteraceae</taxon>
        <taxon>Candidatus Ozemobacter</taxon>
    </lineage>
</organism>
<keyword evidence="2" id="KW-1133">Transmembrane helix</keyword>
<feature type="compositionally biased region" description="Basic and acidic residues" evidence="1">
    <location>
        <begin position="531"/>
        <end position="541"/>
    </location>
</feature>
<keyword evidence="2" id="KW-0472">Membrane</keyword>
<evidence type="ECO:0000256" key="2">
    <source>
        <dbReference type="SAM" id="Phobius"/>
    </source>
</evidence>
<sequence length="585" mass="65672">MLIRSKNRVYYFDRHISDAVLRLLVFAFTLLAGVTTWLTLARPDAVIDAVFWPRLQDEIAFLTGREVTKLGTSEKTLFTQAHEEMEKDGAGITSFPEYADRISPNNQSVEMVRLRLRDLRIALRIVGLLVLDVFILGLLVLRVIYGSAPRRWKVLQWLYGLFNKDGAGRQPYGYVHSFSPLQRKVFEMAFAASKGNPDGRFDLDLDKLVKLLFPGDDVVTEKRRALTAIAFTELCEEYFYFQIPTGKTTAIKTYCPILPFEDKVRRETVRDLAGREIEVFTAGTFRFSPPLYQEYLKYRYVKLPHPVIYSIDDRKHPFAFRLYLTLWEALYDLRQQSDKEIATHTVTLSLFTLLDRACLEMTYDKDASLLEAFHSDLAALKEAGFIRGWSVEEHGDKVHPQWYKGVELYSYDAATNTYFLNSNLLKHKAYIFEMTPYAELDKIKIVRRRCAYIDSLNTPCTRPALPGSPYCKRHARAMDYESPRLFYEKVKALTGPTSGEGTPPPPAAGAPESPGAPPTTPPERPTAGPDGADRHGPDRDSSGGARPTTADESPAEIVAGPTPAPGGADEPASPAGPATGPTARP</sequence>
<gene>
    <name evidence="3" type="ORF">OZSIB_1748</name>
</gene>